<evidence type="ECO:0000256" key="6">
    <source>
        <dbReference type="SAM" id="Coils"/>
    </source>
</evidence>
<keyword evidence="7" id="KW-0472">Membrane</keyword>
<evidence type="ECO:0000259" key="8">
    <source>
        <dbReference type="PROSITE" id="PS50109"/>
    </source>
</evidence>
<accession>A0A0F9YDU0</accession>
<dbReference type="SUPFAM" id="SSF55874">
    <property type="entry name" value="ATPase domain of HSP90 chaperone/DNA topoisomerase II/histidine kinase"/>
    <property type="match status" value="1"/>
</dbReference>
<dbReference type="GO" id="GO:0004673">
    <property type="term" value="F:protein histidine kinase activity"/>
    <property type="evidence" value="ECO:0007669"/>
    <property type="project" value="UniProtKB-EC"/>
</dbReference>
<feature type="transmembrane region" description="Helical" evidence="7">
    <location>
        <begin position="53"/>
        <end position="74"/>
    </location>
</feature>
<proteinExistence type="predicted"/>
<feature type="transmembrane region" description="Helical" evidence="7">
    <location>
        <begin position="187"/>
        <end position="212"/>
    </location>
</feature>
<keyword evidence="5" id="KW-0902">Two-component regulatory system</keyword>
<name>A0A0F9YDU0_9BACT</name>
<dbReference type="InterPro" id="IPR005467">
    <property type="entry name" value="His_kinase_dom"/>
</dbReference>
<dbReference type="SMART" id="SM00387">
    <property type="entry name" value="HATPase_c"/>
    <property type="match status" value="1"/>
</dbReference>
<feature type="transmembrane region" description="Helical" evidence="7">
    <location>
        <begin position="278"/>
        <end position="296"/>
    </location>
</feature>
<dbReference type="Gene3D" id="3.30.565.10">
    <property type="entry name" value="Histidine kinase-like ATPase, C-terminal domain"/>
    <property type="match status" value="1"/>
</dbReference>
<dbReference type="Proteomes" id="UP000034934">
    <property type="component" value="Unassembled WGS sequence"/>
</dbReference>
<evidence type="ECO:0000313" key="10">
    <source>
        <dbReference type="Proteomes" id="UP000034934"/>
    </source>
</evidence>
<feature type="transmembrane region" description="Helical" evidence="7">
    <location>
        <begin position="116"/>
        <end position="135"/>
    </location>
</feature>
<dbReference type="InterPro" id="IPR036890">
    <property type="entry name" value="HATPase_C_sf"/>
</dbReference>
<feature type="transmembrane region" description="Helical" evidence="7">
    <location>
        <begin position="20"/>
        <end position="41"/>
    </location>
</feature>
<feature type="transmembrane region" description="Helical" evidence="7">
    <location>
        <begin position="224"/>
        <end position="244"/>
    </location>
</feature>
<dbReference type="Pfam" id="PF02518">
    <property type="entry name" value="HATPase_c"/>
    <property type="match status" value="1"/>
</dbReference>
<dbReference type="PANTHER" id="PTHR43711:SF28">
    <property type="entry name" value="SENSOR HISTIDINE KINASE YXDK"/>
    <property type="match status" value="1"/>
</dbReference>
<dbReference type="InterPro" id="IPR004358">
    <property type="entry name" value="Sig_transdc_His_kin-like_C"/>
</dbReference>
<evidence type="ECO:0000256" key="5">
    <source>
        <dbReference type="ARBA" id="ARBA00023012"/>
    </source>
</evidence>
<dbReference type="AlphaFoldDB" id="A0A0F9YDU0"/>
<reference evidence="9 10" key="1">
    <citation type="journal article" date="2015" name="Nature">
        <title>rRNA introns, odd ribosomes, and small enigmatic genomes across a large radiation of phyla.</title>
        <authorList>
            <person name="Brown C.T."/>
            <person name="Hug L.A."/>
            <person name="Thomas B.C."/>
            <person name="Sharon I."/>
            <person name="Castelle C.J."/>
            <person name="Singh A."/>
            <person name="Wilkins M.J."/>
            <person name="Williams K.H."/>
            <person name="Banfield J.F."/>
        </authorList>
    </citation>
    <scope>NUCLEOTIDE SEQUENCE [LARGE SCALE GENOMIC DNA]</scope>
</reference>
<dbReference type="InterPro" id="IPR050736">
    <property type="entry name" value="Sensor_HK_Regulatory"/>
</dbReference>
<comment type="caution">
    <text evidence="9">The sequence shown here is derived from an EMBL/GenBank/DDBJ whole genome shotgun (WGS) entry which is preliminary data.</text>
</comment>
<organism evidence="9 10">
    <name type="scientific">Candidatus Nomurabacteria bacterium GW2011_GWF1_31_48</name>
    <dbReference type="NCBI Taxonomy" id="1618767"/>
    <lineage>
        <taxon>Bacteria</taxon>
        <taxon>Candidatus Nomuraibacteriota</taxon>
    </lineage>
</organism>
<dbReference type="GO" id="GO:0000160">
    <property type="term" value="P:phosphorelay signal transduction system"/>
    <property type="evidence" value="ECO:0007669"/>
    <property type="project" value="UniProtKB-KW"/>
</dbReference>
<dbReference type="InterPro" id="IPR003594">
    <property type="entry name" value="HATPase_dom"/>
</dbReference>
<evidence type="ECO:0000256" key="2">
    <source>
        <dbReference type="ARBA" id="ARBA00012438"/>
    </source>
</evidence>
<sequence length="547" mass="62794">MICYLFSEPIYFLFSSDVPALLYYTHIPATLIALFVGFYVFWNGKQFLLNRLLFVISIFFSLWTLSTLILWTNIHSDFMMFVWSFSGLILGSISIFCIYFMYVFLSKKDVSVRLRLFFLTLLSPLLFFAPTSLNLSGFNIADCDAFNFEWLPFRIYYSLLGAVAMIWIFILLVKWYRISEFAFKKQIVLMGAGIELFLFSFFGMEFFATYFTKIGLFQDSELELYGMFGMVIFMTYISILVVRFKTFNIKLLATEALVWGLAILIGSQFFFIDVPLNMLLNAITFASSIILGYFLIKSVKKEVKQREELAELNLELNDLLKQRESLVHLVTHKVKGSFTRSKYIFAGILDGTFGDINEEVKRRAQQGLDSDNGGIDTVDLVLNADNLQKGAVKYEMKDFNFKEEVERVISEKELSVEAKGLKLEKNFKEDNYNLLGDSFWLKEVVNNLLENSIKYTKEGKIIVGLNKSEDKILFYVKDTGIGITEEDKKNLFTEGGRGKDSVRVNVDSTGYGLFSVKLIVEAHKGKVWMESNKEGSGSTFFVELNVA</sequence>
<keyword evidence="3" id="KW-0808">Transferase</keyword>
<evidence type="ECO:0000256" key="3">
    <source>
        <dbReference type="ARBA" id="ARBA00022679"/>
    </source>
</evidence>
<dbReference type="EMBL" id="LBOG01000007">
    <property type="protein sequence ID" value="KKP29839.1"/>
    <property type="molecule type" value="Genomic_DNA"/>
</dbReference>
<gene>
    <name evidence="9" type="ORF">UR19_C0007G0013</name>
</gene>
<comment type="catalytic activity">
    <reaction evidence="1">
        <text>ATP + protein L-histidine = ADP + protein N-phospho-L-histidine.</text>
        <dbReference type="EC" id="2.7.13.3"/>
    </reaction>
</comment>
<dbReference type="EC" id="2.7.13.3" evidence="2"/>
<dbReference type="PROSITE" id="PS50109">
    <property type="entry name" value="HIS_KIN"/>
    <property type="match status" value="1"/>
</dbReference>
<dbReference type="PANTHER" id="PTHR43711">
    <property type="entry name" value="TWO-COMPONENT HISTIDINE KINASE"/>
    <property type="match status" value="1"/>
</dbReference>
<keyword evidence="7" id="KW-1133">Transmembrane helix</keyword>
<feature type="domain" description="Histidine kinase" evidence="8">
    <location>
        <begin position="378"/>
        <end position="547"/>
    </location>
</feature>
<evidence type="ECO:0000256" key="7">
    <source>
        <dbReference type="SAM" id="Phobius"/>
    </source>
</evidence>
<evidence type="ECO:0000313" key="9">
    <source>
        <dbReference type="EMBL" id="KKP29839.1"/>
    </source>
</evidence>
<feature type="coiled-coil region" evidence="6">
    <location>
        <begin position="302"/>
        <end position="329"/>
    </location>
</feature>
<keyword evidence="7" id="KW-0812">Transmembrane</keyword>
<feature type="transmembrane region" description="Helical" evidence="7">
    <location>
        <begin position="155"/>
        <end position="175"/>
    </location>
</feature>
<feature type="transmembrane region" description="Helical" evidence="7">
    <location>
        <begin position="80"/>
        <end position="104"/>
    </location>
</feature>
<dbReference type="PRINTS" id="PR00344">
    <property type="entry name" value="BCTRLSENSOR"/>
</dbReference>
<keyword evidence="4 9" id="KW-0418">Kinase</keyword>
<keyword evidence="6" id="KW-0175">Coiled coil</keyword>
<feature type="transmembrane region" description="Helical" evidence="7">
    <location>
        <begin position="251"/>
        <end position="272"/>
    </location>
</feature>
<evidence type="ECO:0000256" key="4">
    <source>
        <dbReference type="ARBA" id="ARBA00022777"/>
    </source>
</evidence>
<protein>
    <recommendedName>
        <fullName evidence="2">histidine kinase</fullName>
        <ecNumber evidence="2">2.7.13.3</ecNumber>
    </recommendedName>
</protein>
<evidence type="ECO:0000256" key="1">
    <source>
        <dbReference type="ARBA" id="ARBA00000085"/>
    </source>
</evidence>